<dbReference type="AlphaFoldDB" id="A0A6F9DHH8"/>
<dbReference type="EMBL" id="LR786551">
    <property type="protein sequence ID" value="CAB3262044.1"/>
    <property type="molecule type" value="mRNA"/>
</dbReference>
<name>A0A6F9DHH8_9ASCI</name>
<dbReference type="GO" id="GO:0005634">
    <property type="term" value="C:nucleus"/>
    <property type="evidence" value="ECO:0007669"/>
    <property type="project" value="InterPro"/>
</dbReference>
<feature type="region of interest" description="Disordered" evidence="3">
    <location>
        <begin position="203"/>
        <end position="228"/>
    </location>
</feature>
<feature type="region of interest" description="Disordered" evidence="3">
    <location>
        <begin position="266"/>
        <end position="294"/>
    </location>
</feature>
<sequence length="473" mass="53407">MSFLNENAANNSGLGNEKYNSIVQKAIEARNSKERLLNDSQDRSCSILVKRHKKKLGLSQSFVMRQASALSRKNKELVDALRISKHQIQVYEKSMNLLQSTQMALRFKLNSREVELQQITEEFKKIKEERDKCMSLFTTFRDLITDADLSFGDKSIDFGNEVIFSAQPRKGKPASGMQSDKLEKWNPDLTMIQEKSIVRRELEMSQRLSSIESESPKETNASPPPLEANQMVNCEEDISPECNFQYRRKSRRQSAFYIASDFVVQSEKEKQTSTANEREITSPTSGNNVQDSQHGLNISTATTTDTILSQQSMDFTDPCESMIEVGDSIFSNASETGIKTKSGSQLKNTGKPTKPTKQVRSNLQNNPTKKSRKRGKTKKEVTFAENVGLGDSLNCSNDSFLTNPDKKIVLTNQPTSDKDDLSLRNSFGLSDITNSRKGSRPLRRNASICYREPKLNSKLRRGDKISDNSLYQK</sequence>
<protein>
    <submittedName>
        <fullName evidence="5">Uncharacterized protein LOC100177943</fullName>
    </submittedName>
</protein>
<feature type="region of interest" description="Disordered" evidence="3">
    <location>
        <begin position="336"/>
        <end position="379"/>
    </location>
</feature>
<dbReference type="Pfam" id="PF07557">
    <property type="entry name" value="Shugoshin_C"/>
    <property type="match status" value="1"/>
</dbReference>
<dbReference type="GO" id="GO:0000775">
    <property type="term" value="C:chromosome, centromeric region"/>
    <property type="evidence" value="ECO:0007669"/>
    <property type="project" value="InterPro"/>
</dbReference>
<dbReference type="InterPro" id="IPR011515">
    <property type="entry name" value="Shugoshin_C"/>
</dbReference>
<gene>
    <name evidence="5" type="primary">LOC100177943-002</name>
</gene>
<accession>A0A6F9DHH8</accession>
<feature type="domain" description="Shugoshin C-terminal" evidence="4">
    <location>
        <begin position="439"/>
        <end position="461"/>
    </location>
</feature>
<feature type="compositionally biased region" description="Polar residues" evidence="3">
    <location>
        <begin position="423"/>
        <end position="436"/>
    </location>
</feature>
<feature type="compositionally biased region" description="Polar residues" evidence="3">
    <location>
        <begin position="336"/>
        <end position="367"/>
    </location>
</feature>
<evidence type="ECO:0000313" key="5">
    <source>
        <dbReference type="EMBL" id="CAB3262044.1"/>
    </source>
</evidence>
<keyword evidence="2" id="KW-0159">Chromosome partition</keyword>
<reference evidence="5" key="1">
    <citation type="submission" date="2020-04" db="EMBL/GenBank/DDBJ databases">
        <authorList>
            <person name="Neveu A P."/>
        </authorList>
    </citation>
    <scope>NUCLEOTIDE SEQUENCE</scope>
    <source>
        <tissue evidence="5">Whole embryo</tissue>
    </source>
</reference>
<evidence type="ECO:0000256" key="2">
    <source>
        <dbReference type="ARBA" id="ARBA00022829"/>
    </source>
</evidence>
<proteinExistence type="evidence at transcript level"/>
<evidence type="ECO:0000259" key="4">
    <source>
        <dbReference type="Pfam" id="PF07557"/>
    </source>
</evidence>
<feature type="compositionally biased region" description="Polar residues" evidence="3">
    <location>
        <begin position="206"/>
        <end position="221"/>
    </location>
</feature>
<dbReference type="GO" id="GO:0045132">
    <property type="term" value="P:meiotic chromosome segregation"/>
    <property type="evidence" value="ECO:0007669"/>
    <property type="project" value="InterPro"/>
</dbReference>
<organism evidence="5">
    <name type="scientific">Phallusia mammillata</name>
    <dbReference type="NCBI Taxonomy" id="59560"/>
    <lineage>
        <taxon>Eukaryota</taxon>
        <taxon>Metazoa</taxon>
        <taxon>Chordata</taxon>
        <taxon>Tunicata</taxon>
        <taxon>Ascidiacea</taxon>
        <taxon>Phlebobranchia</taxon>
        <taxon>Ascidiidae</taxon>
        <taxon>Phallusia</taxon>
    </lineage>
</organism>
<feature type="region of interest" description="Disordered" evidence="3">
    <location>
        <begin position="411"/>
        <end position="445"/>
    </location>
</feature>
<comment type="similarity">
    <text evidence="1">Belongs to the shugoshin family.</text>
</comment>
<feature type="compositionally biased region" description="Polar residues" evidence="3">
    <location>
        <begin position="281"/>
        <end position="294"/>
    </location>
</feature>
<feature type="compositionally biased region" description="Basic and acidic residues" evidence="3">
    <location>
        <begin position="266"/>
        <end position="280"/>
    </location>
</feature>
<evidence type="ECO:0000256" key="1">
    <source>
        <dbReference type="ARBA" id="ARBA00010845"/>
    </source>
</evidence>
<evidence type="ECO:0000256" key="3">
    <source>
        <dbReference type="SAM" id="MobiDB-lite"/>
    </source>
</evidence>